<evidence type="ECO:0000313" key="3">
    <source>
        <dbReference type="Proteomes" id="UP000001072"/>
    </source>
</evidence>
<evidence type="ECO:0000313" key="2">
    <source>
        <dbReference type="EMBL" id="EGG01211.1"/>
    </source>
</evidence>
<sequence length="360" mass="39472">MVISKRTHNTTSSISQSNHHHHHQQPHQQSDRKLRALKNCSKWNSALLQGRRSRGPQWDYSTASYHIPRNSIAYLTGVTPLDHQSLTQSTSTHQTNQIKPSSPYLSNPSSQSQPHSINSTSTHLLRSSSASIHQLQPIQRPSPHPHPHHQLQSKPSNTLLHDPKFPPFVSVSNHHLPQSNLSTHPGPIPAPSSHFSSTSVSSSTGTHPSGAGPGAGAHLTTRHQISPTGLPHQEQKNEVHPESNHDPSIHGESNLSRHSSIDKSQVHPHPPAPASIRSNASELGSNQTQAYPAFHPSEPSPQFQTQHQPTPLQYPPAPPPPHLIPPPTSPDKLTNQLKSIHIRHPPQLSPIPPPTPQDQF</sequence>
<feature type="compositionally biased region" description="Polar residues" evidence="1">
    <location>
        <begin position="170"/>
        <end position="183"/>
    </location>
</feature>
<gene>
    <name evidence="2" type="ORF">MELLADRAFT_111223</name>
</gene>
<dbReference type="KEGG" id="mlr:MELLADRAFT_111223"/>
<dbReference type="AlphaFoldDB" id="F4S2F8"/>
<organism evidence="3">
    <name type="scientific">Melampsora larici-populina (strain 98AG31 / pathotype 3-4-7)</name>
    <name type="common">Poplar leaf rust fungus</name>
    <dbReference type="NCBI Taxonomy" id="747676"/>
    <lineage>
        <taxon>Eukaryota</taxon>
        <taxon>Fungi</taxon>
        <taxon>Dikarya</taxon>
        <taxon>Basidiomycota</taxon>
        <taxon>Pucciniomycotina</taxon>
        <taxon>Pucciniomycetes</taxon>
        <taxon>Pucciniales</taxon>
        <taxon>Melampsoraceae</taxon>
        <taxon>Melampsora</taxon>
    </lineage>
</organism>
<feature type="compositionally biased region" description="Pro residues" evidence="1">
    <location>
        <begin position="312"/>
        <end position="329"/>
    </location>
</feature>
<evidence type="ECO:0000256" key="1">
    <source>
        <dbReference type="SAM" id="MobiDB-lite"/>
    </source>
</evidence>
<dbReference type="VEuPathDB" id="FungiDB:MELLADRAFT_111223"/>
<feature type="compositionally biased region" description="Low complexity" evidence="1">
    <location>
        <begin position="191"/>
        <end position="210"/>
    </location>
</feature>
<feature type="compositionally biased region" description="Polar residues" evidence="1">
    <location>
        <begin position="115"/>
        <end position="134"/>
    </location>
</feature>
<feature type="compositionally biased region" description="Polar residues" evidence="1">
    <location>
        <begin position="276"/>
        <end position="290"/>
    </location>
</feature>
<protein>
    <submittedName>
        <fullName evidence="2">Uncharacterized protein</fullName>
    </submittedName>
</protein>
<dbReference type="RefSeq" id="XP_007415561.1">
    <property type="nucleotide sequence ID" value="XM_007415499.1"/>
</dbReference>
<dbReference type="OrthoDB" id="5550090at2759"/>
<keyword evidence="3" id="KW-1185">Reference proteome</keyword>
<proteinExistence type="predicted"/>
<dbReference type="InParanoid" id="F4S2F8"/>
<dbReference type="GeneID" id="18924315"/>
<feature type="compositionally biased region" description="Pro residues" evidence="1">
    <location>
        <begin position="347"/>
        <end position="360"/>
    </location>
</feature>
<accession>F4S2F8</accession>
<dbReference type="Proteomes" id="UP000001072">
    <property type="component" value="Unassembled WGS sequence"/>
</dbReference>
<reference evidence="3" key="1">
    <citation type="journal article" date="2011" name="Proc. Natl. Acad. Sci. U.S.A.">
        <title>Obligate biotrophy features unraveled by the genomic analysis of rust fungi.</title>
        <authorList>
            <person name="Duplessis S."/>
            <person name="Cuomo C.A."/>
            <person name="Lin Y.-C."/>
            <person name="Aerts A."/>
            <person name="Tisserant E."/>
            <person name="Veneault-Fourrey C."/>
            <person name="Joly D.L."/>
            <person name="Hacquard S."/>
            <person name="Amselem J."/>
            <person name="Cantarel B.L."/>
            <person name="Chiu R."/>
            <person name="Coutinho P.M."/>
            <person name="Feau N."/>
            <person name="Field M."/>
            <person name="Frey P."/>
            <person name="Gelhaye E."/>
            <person name="Goldberg J."/>
            <person name="Grabherr M.G."/>
            <person name="Kodira C.D."/>
            <person name="Kohler A."/>
            <person name="Kuees U."/>
            <person name="Lindquist E.A."/>
            <person name="Lucas S.M."/>
            <person name="Mago R."/>
            <person name="Mauceli E."/>
            <person name="Morin E."/>
            <person name="Murat C."/>
            <person name="Pangilinan J.L."/>
            <person name="Park R."/>
            <person name="Pearson M."/>
            <person name="Quesneville H."/>
            <person name="Rouhier N."/>
            <person name="Sakthikumar S."/>
            <person name="Salamov A.A."/>
            <person name="Schmutz J."/>
            <person name="Selles B."/>
            <person name="Shapiro H."/>
            <person name="Tanguay P."/>
            <person name="Tuskan G.A."/>
            <person name="Henrissat B."/>
            <person name="Van de Peer Y."/>
            <person name="Rouze P."/>
            <person name="Ellis J.G."/>
            <person name="Dodds P.N."/>
            <person name="Schein J.E."/>
            <person name="Zhong S."/>
            <person name="Hamelin R.C."/>
            <person name="Grigoriev I.V."/>
            <person name="Szabo L.J."/>
            <person name="Martin F."/>
        </authorList>
    </citation>
    <scope>NUCLEOTIDE SEQUENCE [LARGE SCALE GENOMIC DNA]</scope>
    <source>
        <strain evidence="3">98AG31 / pathotype 3-4-7</strain>
    </source>
</reference>
<feature type="compositionally biased region" description="Low complexity" evidence="1">
    <location>
        <begin position="85"/>
        <end position="114"/>
    </location>
</feature>
<feature type="region of interest" description="Disordered" evidence="1">
    <location>
        <begin position="85"/>
        <end position="360"/>
    </location>
</feature>
<dbReference type="EMBL" id="GL883140">
    <property type="protein sequence ID" value="EGG01211.1"/>
    <property type="molecule type" value="Genomic_DNA"/>
</dbReference>
<feature type="compositionally biased region" description="Basic and acidic residues" evidence="1">
    <location>
        <begin position="233"/>
        <end position="249"/>
    </location>
</feature>
<dbReference type="HOGENOM" id="CLU_769612_0_0_1"/>
<name>F4S2F8_MELLP</name>
<feature type="region of interest" description="Disordered" evidence="1">
    <location>
        <begin position="1"/>
        <end position="33"/>
    </location>
</feature>